<dbReference type="Proteomes" id="UP000245133">
    <property type="component" value="Unassembled WGS sequence"/>
</dbReference>
<dbReference type="Gene3D" id="6.10.140.190">
    <property type="match status" value="1"/>
</dbReference>
<reference evidence="4 5" key="1">
    <citation type="submission" date="2018-02" db="EMBL/GenBank/DDBJ databases">
        <title>Novel Leptospira species isolated from soil and water in Japan.</title>
        <authorList>
            <person name="Nakao R."/>
            <person name="Masuzawa T."/>
        </authorList>
    </citation>
    <scope>NUCLEOTIDE SEQUENCE [LARGE SCALE GENOMIC DNA]</scope>
    <source>
        <strain evidence="4 5">YH101</strain>
    </source>
</reference>
<protein>
    <submittedName>
        <fullName evidence="4">Transcription Regulator</fullName>
    </submittedName>
</protein>
<gene>
    <name evidence="4" type="ORF">LPTSP4_14070</name>
</gene>
<accession>A0A2P2DZ29</accession>
<evidence type="ECO:0000259" key="2">
    <source>
        <dbReference type="Pfam" id="PF03551"/>
    </source>
</evidence>
<feature type="region of interest" description="Disordered" evidence="1">
    <location>
        <begin position="181"/>
        <end position="200"/>
    </location>
</feature>
<dbReference type="PANTHER" id="PTHR43252">
    <property type="entry name" value="TRANSCRIPTIONAL REGULATOR YQJI"/>
    <property type="match status" value="1"/>
</dbReference>
<evidence type="ECO:0000259" key="3">
    <source>
        <dbReference type="Pfam" id="PF10400"/>
    </source>
</evidence>
<evidence type="ECO:0000313" key="4">
    <source>
        <dbReference type="EMBL" id="GBF49887.1"/>
    </source>
</evidence>
<dbReference type="Pfam" id="PF03551">
    <property type="entry name" value="PadR"/>
    <property type="match status" value="1"/>
</dbReference>
<organism evidence="4 5">
    <name type="scientific">Leptospira ryugenii</name>
    <dbReference type="NCBI Taxonomy" id="1917863"/>
    <lineage>
        <taxon>Bacteria</taxon>
        <taxon>Pseudomonadati</taxon>
        <taxon>Spirochaetota</taxon>
        <taxon>Spirochaetia</taxon>
        <taxon>Leptospirales</taxon>
        <taxon>Leptospiraceae</taxon>
        <taxon>Leptospira</taxon>
    </lineage>
</organism>
<keyword evidence="5" id="KW-1185">Reference proteome</keyword>
<dbReference type="InterPro" id="IPR005149">
    <property type="entry name" value="Tscrpt_reg_PadR_N"/>
</dbReference>
<name>A0A2P2DZ29_9LEPT</name>
<evidence type="ECO:0000256" key="1">
    <source>
        <dbReference type="SAM" id="MobiDB-lite"/>
    </source>
</evidence>
<dbReference type="InterPro" id="IPR036388">
    <property type="entry name" value="WH-like_DNA-bd_sf"/>
</dbReference>
<dbReference type="PANTHER" id="PTHR43252:SF6">
    <property type="entry name" value="NEGATIVE TRANSCRIPTION REGULATOR PADR"/>
    <property type="match status" value="1"/>
</dbReference>
<dbReference type="RefSeq" id="WP_108975160.1">
    <property type="nucleotide sequence ID" value="NZ_BFBB01000003.1"/>
</dbReference>
<feature type="domain" description="Transcription regulator PadR N-terminal" evidence="2">
    <location>
        <begin position="12"/>
        <end position="85"/>
    </location>
</feature>
<sequence length="200" mass="24102">MKRRESKTQYALLGILAQCEMNGYEIHKYIESTISFFWSESFGQIYPTLSKLEESGWIKEWERVDREGKKKKVYKITRTGLEEFRKWMNSSKIQVHKRNELMFKVFFGRHMQASRLLEQLELETEKTKEDLTALQTFRKELKMDWEKHPDHDFWSVTLDFAEKQNRLQEVWLEKVKEMIREKTNGEKPPLSTRKGATKVD</sequence>
<evidence type="ECO:0000313" key="5">
    <source>
        <dbReference type="Proteomes" id="UP000245133"/>
    </source>
</evidence>
<dbReference type="SUPFAM" id="SSF46785">
    <property type="entry name" value="Winged helix' DNA-binding domain"/>
    <property type="match status" value="1"/>
</dbReference>
<dbReference type="EMBL" id="BFBB01000003">
    <property type="protein sequence ID" value="GBF49887.1"/>
    <property type="molecule type" value="Genomic_DNA"/>
</dbReference>
<proteinExistence type="predicted"/>
<dbReference type="Gene3D" id="1.10.10.10">
    <property type="entry name" value="Winged helix-like DNA-binding domain superfamily/Winged helix DNA-binding domain"/>
    <property type="match status" value="1"/>
</dbReference>
<dbReference type="OrthoDB" id="9783723at2"/>
<comment type="caution">
    <text evidence="4">The sequence shown here is derived from an EMBL/GenBank/DDBJ whole genome shotgun (WGS) entry which is preliminary data.</text>
</comment>
<dbReference type="AlphaFoldDB" id="A0A2P2DZ29"/>
<feature type="domain" description="Transcription regulator PadR C-terminal" evidence="3">
    <location>
        <begin position="98"/>
        <end position="179"/>
    </location>
</feature>
<dbReference type="InterPro" id="IPR018309">
    <property type="entry name" value="Tscrpt_reg_PadR_C"/>
</dbReference>
<dbReference type="InterPro" id="IPR036390">
    <property type="entry name" value="WH_DNA-bd_sf"/>
</dbReference>
<dbReference type="Pfam" id="PF10400">
    <property type="entry name" value="Vir_act_alpha_C"/>
    <property type="match status" value="1"/>
</dbReference>